<proteinExistence type="predicted"/>
<reference evidence="6 7" key="1">
    <citation type="submission" date="2016-10" db="EMBL/GenBank/DDBJ databases">
        <title>Evaluation of Human, Veterinary and Environmental Mycobacterium chelonae Isolates by Core Genome Phylogenomic Analysis, Targeted Gene Comparison, and Anti-microbial Susceptibility Patterns: A Tale of Mistaken Identities.</title>
        <authorList>
            <person name="Fogelson S.B."/>
            <person name="Camus A.C."/>
            <person name="Lorenz W."/>
            <person name="Vasireddy R."/>
            <person name="Vasireddy S."/>
            <person name="Smith T."/>
            <person name="Brown-Elliott B.A."/>
            <person name="Wallace R.J.Jr."/>
            <person name="Hasan N.A."/>
            <person name="Reischl U."/>
            <person name="Sanchez S."/>
        </authorList>
    </citation>
    <scope>NUCLEOTIDE SEQUENCE [LARGE SCALE GENOMIC DNA]</scope>
    <source>
        <strain evidence="6 7">15515</strain>
    </source>
</reference>
<dbReference type="EMBL" id="MLIQ01000016">
    <property type="protein sequence ID" value="OHU56697.1"/>
    <property type="molecule type" value="Genomic_DNA"/>
</dbReference>
<sequence length="184" mass="20125">MAIQAVAPAPETTTLWRTARAVLALPVTVTVLIPLVILYGSGMQVPSWMSDQMSMTATVIGTLLVAAGLFLVTRTVMLFHQTGKGSLAPFDPPVRLVVLGPYRHTRNPMITGVIAILLGEALAVNSMGLLIYAAVFVAVNAIYFPLVEERGLLRRFGRDYAEYAQHVPRWVPRLSPWTQPESAR</sequence>
<evidence type="ECO:0000256" key="5">
    <source>
        <dbReference type="SAM" id="Phobius"/>
    </source>
</evidence>
<evidence type="ECO:0008006" key="8">
    <source>
        <dbReference type="Google" id="ProtNLM"/>
    </source>
</evidence>
<dbReference type="GO" id="GO:0012505">
    <property type="term" value="C:endomembrane system"/>
    <property type="evidence" value="ECO:0007669"/>
    <property type="project" value="UniProtKB-SubCell"/>
</dbReference>
<organism evidence="6 7">
    <name type="scientific">Mycobacteroides chelonae</name>
    <name type="common">Mycobacterium chelonae</name>
    <dbReference type="NCBI Taxonomy" id="1774"/>
    <lineage>
        <taxon>Bacteria</taxon>
        <taxon>Bacillati</taxon>
        <taxon>Actinomycetota</taxon>
        <taxon>Actinomycetes</taxon>
        <taxon>Mycobacteriales</taxon>
        <taxon>Mycobacteriaceae</taxon>
        <taxon>Mycobacteroides</taxon>
    </lineage>
</organism>
<dbReference type="InterPro" id="IPR007318">
    <property type="entry name" value="Phopholipid_MeTrfase"/>
</dbReference>
<comment type="subcellular location">
    <subcellularLocation>
        <location evidence="1">Endomembrane system</location>
        <topology evidence="1">Multi-pass membrane protein</topology>
    </subcellularLocation>
</comment>
<comment type="caution">
    <text evidence="6">The sequence shown here is derived from an EMBL/GenBank/DDBJ whole genome shotgun (WGS) entry which is preliminary data.</text>
</comment>
<dbReference type="PANTHER" id="PTHR43847:SF1">
    <property type="entry name" value="BLL3993 PROTEIN"/>
    <property type="match status" value="1"/>
</dbReference>
<evidence type="ECO:0000256" key="1">
    <source>
        <dbReference type="ARBA" id="ARBA00004127"/>
    </source>
</evidence>
<evidence type="ECO:0000313" key="7">
    <source>
        <dbReference type="Proteomes" id="UP000180043"/>
    </source>
</evidence>
<dbReference type="Gene3D" id="1.20.120.1630">
    <property type="match status" value="1"/>
</dbReference>
<evidence type="ECO:0000256" key="2">
    <source>
        <dbReference type="ARBA" id="ARBA00022692"/>
    </source>
</evidence>
<feature type="transmembrane region" description="Helical" evidence="5">
    <location>
        <begin position="53"/>
        <end position="72"/>
    </location>
</feature>
<evidence type="ECO:0000256" key="4">
    <source>
        <dbReference type="ARBA" id="ARBA00023136"/>
    </source>
</evidence>
<feature type="transmembrane region" description="Helical" evidence="5">
    <location>
        <begin position="21"/>
        <end position="41"/>
    </location>
</feature>
<keyword evidence="3 5" id="KW-1133">Transmembrane helix</keyword>
<protein>
    <recommendedName>
        <fullName evidence="8">RemK protein</fullName>
    </recommendedName>
</protein>
<evidence type="ECO:0000313" key="6">
    <source>
        <dbReference type="EMBL" id="OHU56697.1"/>
    </source>
</evidence>
<dbReference type="InterPro" id="IPR052527">
    <property type="entry name" value="Metal_cation-efflux_comp"/>
</dbReference>
<keyword evidence="4 5" id="KW-0472">Membrane</keyword>
<gene>
    <name evidence="6" type="ORF">BKG82_15865</name>
</gene>
<name>A0A1S1LNC9_MYCCH</name>
<keyword evidence="2 5" id="KW-0812">Transmembrane</keyword>
<dbReference type="PANTHER" id="PTHR43847">
    <property type="entry name" value="BLL3993 PROTEIN"/>
    <property type="match status" value="1"/>
</dbReference>
<evidence type="ECO:0000256" key="3">
    <source>
        <dbReference type="ARBA" id="ARBA00022989"/>
    </source>
</evidence>
<accession>A0A1S1LNC9</accession>
<dbReference type="Proteomes" id="UP000180043">
    <property type="component" value="Unassembled WGS sequence"/>
</dbReference>
<dbReference type="AlphaFoldDB" id="A0A1S1LNC9"/>
<dbReference type="Pfam" id="PF04191">
    <property type="entry name" value="PEMT"/>
    <property type="match status" value="1"/>
</dbReference>